<proteinExistence type="predicted"/>
<accession>A0A0H2WX77</accession>
<dbReference type="AlphaFoldDB" id="A0A0H2WX77"/>
<gene>
    <name evidence="1" type="ordered locus">SACOL2510</name>
</gene>
<organism evidence="1 2">
    <name type="scientific">Staphylococcus aureus (strain COL)</name>
    <dbReference type="NCBI Taxonomy" id="93062"/>
    <lineage>
        <taxon>Bacteria</taxon>
        <taxon>Bacillati</taxon>
        <taxon>Bacillota</taxon>
        <taxon>Bacilli</taxon>
        <taxon>Bacillales</taxon>
        <taxon>Staphylococcaceae</taxon>
        <taxon>Staphylococcus</taxon>
    </lineage>
</organism>
<evidence type="ECO:0000313" key="2">
    <source>
        <dbReference type="Proteomes" id="UP000000530"/>
    </source>
</evidence>
<evidence type="ECO:0000313" key="1">
    <source>
        <dbReference type="EMBL" id="AAW37289.1"/>
    </source>
</evidence>
<dbReference type="HOGENOM" id="CLU_211655_0_0_9"/>
<dbReference type="KEGG" id="sac:SACOL2510"/>
<sequence>MYGLVYCFKLDEFEFNLKSKYKKYKPVISRCSRALYAIYM</sequence>
<dbReference type="Proteomes" id="UP000000530">
    <property type="component" value="Chromosome"/>
</dbReference>
<dbReference type="EMBL" id="CP000046">
    <property type="protein sequence ID" value="AAW37289.1"/>
    <property type="molecule type" value="Genomic_DNA"/>
</dbReference>
<reference evidence="1 2" key="1">
    <citation type="journal article" date="2005" name="J. Bacteriol.">
        <title>Insights on evolution of virulence and resistance from the complete genome analysis of an early methicillin-resistant Staphylococcus aureus strain and a biofilm-producing methicillin-resistant Staphylococcus epidermidis strain.</title>
        <authorList>
            <person name="Gill S.R."/>
            <person name="Fouts D.E."/>
            <person name="Archer G.L."/>
            <person name="Mongodin E.F."/>
            <person name="Deboy R.T."/>
            <person name="Ravel J."/>
            <person name="Paulsen I.T."/>
            <person name="Kolonay J.F."/>
            <person name="Brinkac L."/>
            <person name="Beanan M."/>
            <person name="Dodson R.J."/>
            <person name="Daugherty S.C."/>
            <person name="Madupu R."/>
            <person name="Angiuoli S.V."/>
            <person name="Durkin A.S."/>
            <person name="Haft D.H."/>
            <person name="Vamathevan J."/>
            <person name="Khouri H."/>
            <person name="Utterback T."/>
            <person name="Lee C."/>
            <person name="Dimitrov G."/>
            <person name="Jiang L."/>
            <person name="Qin H."/>
            <person name="Weidman J."/>
            <person name="Tran K."/>
            <person name="Kang K."/>
            <person name="Hance I.R."/>
            <person name="Nelson K.E."/>
            <person name="Fraser C.M."/>
        </authorList>
    </citation>
    <scope>NUCLEOTIDE SEQUENCE [LARGE SCALE GENOMIC DNA]</scope>
    <source>
        <strain evidence="1 2">COL</strain>
    </source>
</reference>
<protein>
    <submittedName>
        <fullName evidence="1">Uncharacterized protein</fullName>
    </submittedName>
</protein>
<name>A0A0H2WX77_STAAC</name>